<sequence length="614" mass="66687">MATELAVTRGELTTLLDLLSSSPALSENPENVSYLAELPSLSLSDLLATPTALSTQSHTLTASLTALAHTSYPTFLSLHKTSSALLSSLSSLNTSLNTLLDTALPALDDAARTFREKSGPTVIEERQRARVVLEQHDKLRDLLDVPVLIDTCVRNGLYAEALALAGHASTALSALSSTNIQSQGVETSSASPHASPLQLVRSLQAEVASSLYSMRLLLLNTLHEPSRKLPAFWKAVQFLRRMEVMSESELALAFVSARIECLQNALQAVERDTGASATATTDDGDNIIGSSAAEREKEMDRQADDVARFLRKYVDVWREGAYDIITQYTTIFLERSQHRQPSLSHSSTTPLLPDPVIQQTLPPTLLGLLLPTVRTYLRHAYPHLAPLATQLAYCSSAMTRVGMDFRALLSPLITRAVVDGFARDLRIGAEREWAATLSKYSSPSQSKPTAPSKWLVSSSHPLPPLSSISIQPSSAVHTPPQILTTFSPLAVYLNTHLRALNRLRALAPMDALGGVSDALESVLEKNGKEFLGYAREWRGGAKEAEIIRAAGIAYTRVLVPFLRRAVVEGVFGESCDSDGQNGEQREVNGTMRVDGGSALSVVLRDWESWLGDSR</sequence>
<dbReference type="GO" id="GO:0000139">
    <property type="term" value="C:Golgi membrane"/>
    <property type="evidence" value="ECO:0007669"/>
    <property type="project" value="UniProtKB-SubCell"/>
</dbReference>
<organism evidence="9 10">
    <name type="scientific">Paxillus rubicundulus Ve08.2h10</name>
    <dbReference type="NCBI Taxonomy" id="930991"/>
    <lineage>
        <taxon>Eukaryota</taxon>
        <taxon>Fungi</taxon>
        <taxon>Dikarya</taxon>
        <taxon>Basidiomycota</taxon>
        <taxon>Agaricomycotina</taxon>
        <taxon>Agaricomycetes</taxon>
        <taxon>Agaricomycetidae</taxon>
        <taxon>Boletales</taxon>
        <taxon>Paxilineae</taxon>
        <taxon>Paxillaceae</taxon>
        <taxon>Paxillus</taxon>
    </lineage>
</organism>
<dbReference type="PANTHER" id="PTHR21311">
    <property type="entry name" value="CONSERVED OLIGOMERIC GOLGI COMPLEX COMPONENT 8"/>
    <property type="match status" value="1"/>
</dbReference>
<evidence type="ECO:0000313" key="10">
    <source>
        <dbReference type="Proteomes" id="UP000054538"/>
    </source>
</evidence>
<dbReference type="Pfam" id="PF04124">
    <property type="entry name" value="Dor1"/>
    <property type="match status" value="2"/>
</dbReference>
<name>A0A0D0DP63_9AGAM</name>
<protein>
    <recommendedName>
        <fullName evidence="3">Conserved oligomeric Golgi complex subunit 8</fullName>
    </recommendedName>
    <alternativeName>
        <fullName evidence="8">Component of oligomeric Golgi complex 8</fullName>
    </alternativeName>
</protein>
<evidence type="ECO:0000256" key="1">
    <source>
        <dbReference type="ARBA" id="ARBA00004395"/>
    </source>
</evidence>
<accession>A0A0D0DP63</accession>
<evidence type="ECO:0000256" key="8">
    <source>
        <dbReference type="ARBA" id="ARBA00031347"/>
    </source>
</evidence>
<dbReference type="HOGENOM" id="CLU_017968_2_0_1"/>
<dbReference type="PANTHER" id="PTHR21311:SF0">
    <property type="entry name" value="CONSERVED OLIGOMERIC GOLGI COMPLEX SUBUNIT 8"/>
    <property type="match status" value="1"/>
</dbReference>
<evidence type="ECO:0000313" key="9">
    <source>
        <dbReference type="EMBL" id="KIL00808.1"/>
    </source>
</evidence>
<evidence type="ECO:0000256" key="5">
    <source>
        <dbReference type="ARBA" id="ARBA00022927"/>
    </source>
</evidence>
<evidence type="ECO:0000256" key="3">
    <source>
        <dbReference type="ARBA" id="ARBA00020983"/>
    </source>
</evidence>
<reference evidence="9 10" key="1">
    <citation type="submission" date="2014-04" db="EMBL/GenBank/DDBJ databases">
        <authorList>
            <consortium name="DOE Joint Genome Institute"/>
            <person name="Kuo A."/>
            <person name="Kohler A."/>
            <person name="Jargeat P."/>
            <person name="Nagy L.G."/>
            <person name="Floudas D."/>
            <person name="Copeland A."/>
            <person name="Barry K.W."/>
            <person name="Cichocki N."/>
            <person name="Veneault-Fourrey C."/>
            <person name="LaButti K."/>
            <person name="Lindquist E.A."/>
            <person name="Lipzen A."/>
            <person name="Lundell T."/>
            <person name="Morin E."/>
            <person name="Murat C."/>
            <person name="Sun H."/>
            <person name="Tunlid A."/>
            <person name="Henrissat B."/>
            <person name="Grigoriev I.V."/>
            <person name="Hibbett D.S."/>
            <person name="Martin F."/>
            <person name="Nordberg H.P."/>
            <person name="Cantor M.N."/>
            <person name="Hua S.X."/>
        </authorList>
    </citation>
    <scope>NUCLEOTIDE SEQUENCE [LARGE SCALE GENOMIC DNA]</scope>
    <source>
        <strain evidence="9 10">Ve08.2h10</strain>
    </source>
</reference>
<dbReference type="GO" id="GO:0015031">
    <property type="term" value="P:protein transport"/>
    <property type="evidence" value="ECO:0007669"/>
    <property type="project" value="UniProtKB-KW"/>
</dbReference>
<gene>
    <name evidence="9" type="ORF">PAXRUDRAFT_821262</name>
</gene>
<keyword evidence="6" id="KW-0333">Golgi apparatus</keyword>
<dbReference type="OrthoDB" id="1661054at2759"/>
<dbReference type="EMBL" id="KN824826">
    <property type="protein sequence ID" value="KIL00808.1"/>
    <property type="molecule type" value="Genomic_DNA"/>
</dbReference>
<keyword evidence="10" id="KW-1185">Reference proteome</keyword>
<reference evidence="10" key="2">
    <citation type="submission" date="2015-01" db="EMBL/GenBank/DDBJ databases">
        <title>Evolutionary Origins and Diversification of the Mycorrhizal Mutualists.</title>
        <authorList>
            <consortium name="DOE Joint Genome Institute"/>
            <consortium name="Mycorrhizal Genomics Consortium"/>
            <person name="Kohler A."/>
            <person name="Kuo A."/>
            <person name="Nagy L.G."/>
            <person name="Floudas D."/>
            <person name="Copeland A."/>
            <person name="Barry K.W."/>
            <person name="Cichocki N."/>
            <person name="Veneault-Fourrey C."/>
            <person name="LaButti K."/>
            <person name="Lindquist E.A."/>
            <person name="Lipzen A."/>
            <person name="Lundell T."/>
            <person name="Morin E."/>
            <person name="Murat C."/>
            <person name="Riley R."/>
            <person name="Ohm R."/>
            <person name="Sun H."/>
            <person name="Tunlid A."/>
            <person name="Henrissat B."/>
            <person name="Grigoriev I.V."/>
            <person name="Hibbett D.S."/>
            <person name="Martin F."/>
        </authorList>
    </citation>
    <scope>NUCLEOTIDE SEQUENCE [LARGE SCALE GENOMIC DNA]</scope>
    <source>
        <strain evidence="10">Ve08.2h10</strain>
    </source>
</reference>
<dbReference type="InterPro" id="IPR007255">
    <property type="entry name" value="COG8"/>
</dbReference>
<keyword evidence="7" id="KW-0472">Membrane</keyword>
<comment type="similarity">
    <text evidence="2">Belongs to the COG8 family.</text>
</comment>
<dbReference type="InParanoid" id="A0A0D0DP63"/>
<dbReference type="STRING" id="930991.A0A0D0DP63"/>
<dbReference type="GO" id="GO:0006891">
    <property type="term" value="P:intra-Golgi vesicle-mediated transport"/>
    <property type="evidence" value="ECO:0007669"/>
    <property type="project" value="TreeGrafter"/>
</dbReference>
<evidence type="ECO:0000256" key="2">
    <source>
        <dbReference type="ARBA" id="ARBA00006419"/>
    </source>
</evidence>
<comment type="subcellular location">
    <subcellularLocation>
        <location evidence="1">Golgi apparatus membrane</location>
        <topology evidence="1">Peripheral membrane protein</topology>
    </subcellularLocation>
</comment>
<evidence type="ECO:0000256" key="6">
    <source>
        <dbReference type="ARBA" id="ARBA00023034"/>
    </source>
</evidence>
<dbReference type="GO" id="GO:0017119">
    <property type="term" value="C:Golgi transport complex"/>
    <property type="evidence" value="ECO:0007669"/>
    <property type="project" value="InterPro"/>
</dbReference>
<dbReference type="Proteomes" id="UP000054538">
    <property type="component" value="Unassembled WGS sequence"/>
</dbReference>
<proteinExistence type="inferred from homology"/>
<evidence type="ECO:0000256" key="7">
    <source>
        <dbReference type="ARBA" id="ARBA00023136"/>
    </source>
</evidence>
<dbReference type="AlphaFoldDB" id="A0A0D0DP63"/>
<evidence type="ECO:0000256" key="4">
    <source>
        <dbReference type="ARBA" id="ARBA00022448"/>
    </source>
</evidence>
<keyword evidence="4" id="KW-0813">Transport</keyword>
<keyword evidence="5" id="KW-0653">Protein transport</keyword>